<reference evidence="3 4" key="1">
    <citation type="journal article" date="2014" name="Nat. Commun.">
        <title>Molecular traces of alternative social organization in a termite genome.</title>
        <authorList>
            <person name="Terrapon N."/>
            <person name="Li C."/>
            <person name="Robertson H.M."/>
            <person name="Ji L."/>
            <person name="Meng X."/>
            <person name="Booth W."/>
            <person name="Chen Z."/>
            <person name="Childers C.P."/>
            <person name="Glastad K.M."/>
            <person name="Gokhale K."/>
            <person name="Gowin J."/>
            <person name="Gronenberg W."/>
            <person name="Hermansen R.A."/>
            <person name="Hu H."/>
            <person name="Hunt B.G."/>
            <person name="Huylmans A.K."/>
            <person name="Khalil S.M."/>
            <person name="Mitchell R.D."/>
            <person name="Munoz-Torres M.C."/>
            <person name="Mustard J.A."/>
            <person name="Pan H."/>
            <person name="Reese J.T."/>
            <person name="Scharf M.E."/>
            <person name="Sun F."/>
            <person name="Vogel H."/>
            <person name="Xiao J."/>
            <person name="Yang W."/>
            <person name="Yang Z."/>
            <person name="Yang Z."/>
            <person name="Zhou J."/>
            <person name="Zhu J."/>
            <person name="Brent C.S."/>
            <person name="Elsik C.G."/>
            <person name="Goodisman M.A."/>
            <person name="Liberles D.A."/>
            <person name="Roe R.M."/>
            <person name="Vargo E.L."/>
            <person name="Vilcinskas A."/>
            <person name="Wang J."/>
            <person name="Bornberg-Bauer E."/>
            <person name="Korb J."/>
            <person name="Zhang G."/>
            <person name="Liebig J."/>
        </authorList>
    </citation>
    <scope>NUCLEOTIDE SEQUENCE [LARGE SCALE GENOMIC DNA]</scope>
    <source>
        <tissue evidence="3">Whole organism</tissue>
    </source>
</reference>
<dbReference type="PANTHER" id="PTHR13527">
    <property type="entry name" value="SAYSVFN DOMAIN-CONTAINING PROTEIN 1"/>
    <property type="match status" value="1"/>
</dbReference>
<proteinExistence type="predicted"/>
<name>A0A067RDX9_ZOONE</name>
<dbReference type="InterPro" id="IPR019387">
    <property type="entry name" value="SAYSvFN_dom"/>
</dbReference>
<dbReference type="InParanoid" id="A0A067RDX9"/>
<organism evidence="3 4">
    <name type="scientific">Zootermopsis nevadensis</name>
    <name type="common">Dampwood termite</name>
    <dbReference type="NCBI Taxonomy" id="136037"/>
    <lineage>
        <taxon>Eukaryota</taxon>
        <taxon>Metazoa</taxon>
        <taxon>Ecdysozoa</taxon>
        <taxon>Arthropoda</taxon>
        <taxon>Hexapoda</taxon>
        <taxon>Insecta</taxon>
        <taxon>Pterygota</taxon>
        <taxon>Neoptera</taxon>
        <taxon>Polyneoptera</taxon>
        <taxon>Dictyoptera</taxon>
        <taxon>Blattodea</taxon>
        <taxon>Blattoidea</taxon>
        <taxon>Termitoidae</taxon>
        <taxon>Termopsidae</taxon>
        <taxon>Zootermopsis</taxon>
    </lineage>
</organism>
<dbReference type="Proteomes" id="UP000027135">
    <property type="component" value="Unassembled WGS sequence"/>
</dbReference>
<dbReference type="InterPro" id="IPR039159">
    <property type="entry name" value="SAYSD1"/>
</dbReference>
<dbReference type="eggNOG" id="KOG3249">
    <property type="taxonomic scope" value="Eukaryota"/>
</dbReference>
<keyword evidence="1" id="KW-0812">Transmembrane</keyword>
<evidence type="ECO:0000259" key="2">
    <source>
        <dbReference type="Pfam" id="PF10260"/>
    </source>
</evidence>
<protein>
    <recommendedName>
        <fullName evidence="2">SAYSvFN domain-containing protein</fullName>
    </recommendedName>
</protein>
<dbReference type="FunCoup" id="A0A067RDX9">
    <property type="interactions" value="3"/>
</dbReference>
<dbReference type="OMA" id="ERQLTMG"/>
<dbReference type="EMBL" id="KK852526">
    <property type="protein sequence ID" value="KDR22066.1"/>
    <property type="molecule type" value="Genomic_DNA"/>
</dbReference>
<feature type="domain" description="SAYSvFN" evidence="2">
    <location>
        <begin position="77"/>
        <end position="146"/>
    </location>
</feature>
<dbReference type="AlphaFoldDB" id="A0A067RDX9"/>
<feature type="transmembrane region" description="Helical" evidence="1">
    <location>
        <begin position="74"/>
        <end position="107"/>
    </location>
</feature>
<evidence type="ECO:0000256" key="1">
    <source>
        <dbReference type="SAM" id="Phobius"/>
    </source>
</evidence>
<sequence length="154" mass="17339">MEGKLAEYRARKRMATVKQSLYNMVTLSSQQHDGNISNSSFISHTTDDAESIESNSREDEITSPKLTPFTVTMYTLYILLWATVYAIAIHLEFGTVYLIVSILYAIWKNTRTGPKKQGEISAYSVFNPNCEAIDGTLKAEQFEQEIRYGAGAVH</sequence>
<dbReference type="Pfam" id="PF10260">
    <property type="entry name" value="SAYSvFN"/>
    <property type="match status" value="1"/>
</dbReference>
<accession>A0A067RDX9</accession>
<evidence type="ECO:0000313" key="3">
    <source>
        <dbReference type="EMBL" id="KDR22066.1"/>
    </source>
</evidence>
<dbReference type="PANTHER" id="PTHR13527:SF0">
    <property type="entry name" value="SAYSVFN DOMAIN-CONTAINING PROTEIN 1"/>
    <property type="match status" value="1"/>
</dbReference>
<evidence type="ECO:0000313" key="4">
    <source>
        <dbReference type="Proteomes" id="UP000027135"/>
    </source>
</evidence>
<keyword evidence="4" id="KW-1185">Reference proteome</keyword>
<dbReference type="STRING" id="136037.A0A067RDX9"/>
<keyword evidence="1" id="KW-1133">Transmembrane helix</keyword>
<gene>
    <name evidence="3" type="ORF">L798_02550</name>
</gene>
<keyword evidence="1" id="KW-0472">Membrane</keyword>